<organism evidence="7 8">
    <name type="scientific">Limnothrix redekei LRLZ20PSL1</name>
    <dbReference type="NCBI Taxonomy" id="3112953"/>
    <lineage>
        <taxon>Bacteria</taxon>
        <taxon>Bacillati</taxon>
        <taxon>Cyanobacteriota</taxon>
        <taxon>Cyanophyceae</taxon>
        <taxon>Pseudanabaenales</taxon>
        <taxon>Pseudanabaenaceae</taxon>
        <taxon>Limnothrix</taxon>
    </lineage>
</organism>
<evidence type="ECO:0000259" key="6">
    <source>
        <dbReference type="Pfam" id="PF08548"/>
    </source>
</evidence>
<dbReference type="InterPro" id="IPR018511">
    <property type="entry name" value="Hemolysin-typ_Ca-bd_CS"/>
</dbReference>
<gene>
    <name evidence="7" type="ORF">VPK24_11000</name>
</gene>
<feature type="compositionally biased region" description="Low complexity" evidence="5">
    <location>
        <begin position="358"/>
        <end position="387"/>
    </location>
</feature>
<dbReference type="SUPFAM" id="SSF51120">
    <property type="entry name" value="beta-Roll"/>
    <property type="match status" value="2"/>
</dbReference>
<evidence type="ECO:0000256" key="5">
    <source>
        <dbReference type="SAM" id="MobiDB-lite"/>
    </source>
</evidence>
<sequence>MTLSDIDPGKLLDVAMATPGNDSFSFSSLPSDQIRILSSSVGSDLVLLLEGNDSVTDDAADRTYWGLGGDDLILGGGGNDFLSGNLGNDRLYGNQGNDTLSGGKGEDLLYGGQGADLLTGDLGNDLLSGDAGDDALAGGFGEDTLTGGAGRDIFLLGSPLNGEGVDRVTDFQKGIDFFQLPKSVVFSDLSLTATANGQVAIALASTGQQIALVDNLKPTDLTAGNFIQGTDSLKPDPFGEQTFFTYEAFVSPRQEPGGFFESNARAYGRLDFAKNFSFANVDVQMSGLDPAKITAFHIHCGTPGILGPIVVDLGEYGDFTKTIVDGKFKATITNENITFVKGSPIVVDGVSITPTMPTTSAPAAPTAPSAPSLPSAPTLPSAPSLPTSAPPAPPAPTAPPAPAAPPSGNRLLHNGVDHGSHEPAAPAAPAAPAWPTTALATLPTITAPSATSSPTLPSNLPITLPEGCPIELGLPGQVVTVAGIDYLARKGALYFNVHTAEHSFYGEMRGQIYPAT</sequence>
<keyword evidence="8" id="KW-1185">Reference proteome</keyword>
<accession>A0ABW7CDU8</accession>
<comment type="subcellular location">
    <subcellularLocation>
        <location evidence="2">Secreted</location>
    </subcellularLocation>
</comment>
<comment type="caution">
    <text evidence="7">The sequence shown here is derived from an EMBL/GenBank/DDBJ whole genome shotgun (WGS) entry which is preliminary data.</text>
</comment>
<comment type="cofactor">
    <cofactor evidence="1">
        <name>Ca(2+)</name>
        <dbReference type="ChEBI" id="CHEBI:29108"/>
    </cofactor>
</comment>
<dbReference type="Gene3D" id="2.150.10.10">
    <property type="entry name" value="Serralysin-like metalloprotease, C-terminal"/>
    <property type="match status" value="2"/>
</dbReference>
<reference evidence="8" key="1">
    <citation type="journal article" date="2024" name="Algal Res.">
        <title>Biochemical, toxicological and genomic investigation of a high-biomass producing Limnothrix strain isolated from Italian shallow drinking water reservoir.</title>
        <authorList>
            <person name="Simonazzi M."/>
            <person name="Shishido T.K."/>
            <person name="Delbaje E."/>
            <person name="Wahlsten M."/>
            <person name="Fewer D.P."/>
            <person name="Sivonen K."/>
            <person name="Pezzolesi L."/>
            <person name="Pistocchi R."/>
        </authorList>
    </citation>
    <scope>NUCLEOTIDE SEQUENCE [LARGE SCALE GENOMIC DNA]</scope>
    <source>
        <strain evidence="8">LRLZ20PSL1</strain>
    </source>
</reference>
<feature type="region of interest" description="Disordered" evidence="5">
    <location>
        <begin position="358"/>
        <end position="432"/>
    </location>
</feature>
<dbReference type="EMBL" id="JAZAQF010000060">
    <property type="protein sequence ID" value="MFG3818163.1"/>
    <property type="molecule type" value="Genomic_DNA"/>
</dbReference>
<dbReference type="PROSITE" id="PS00330">
    <property type="entry name" value="HEMOLYSIN_CALCIUM"/>
    <property type="match status" value="2"/>
</dbReference>
<dbReference type="PANTHER" id="PTHR38340:SF1">
    <property type="entry name" value="S-LAYER PROTEIN"/>
    <property type="match status" value="1"/>
</dbReference>
<evidence type="ECO:0000313" key="7">
    <source>
        <dbReference type="EMBL" id="MFG3818163.1"/>
    </source>
</evidence>
<evidence type="ECO:0000256" key="4">
    <source>
        <dbReference type="ARBA" id="ARBA00022737"/>
    </source>
</evidence>
<dbReference type="InterPro" id="IPR011049">
    <property type="entry name" value="Serralysin-like_metalloprot_C"/>
</dbReference>
<feature type="compositionally biased region" description="Low complexity" evidence="5">
    <location>
        <begin position="423"/>
        <end position="432"/>
    </location>
</feature>
<proteinExistence type="predicted"/>
<dbReference type="InterPro" id="IPR001343">
    <property type="entry name" value="Hemolysn_Ca-bd"/>
</dbReference>
<dbReference type="Pfam" id="PF08548">
    <property type="entry name" value="Peptidase_M10_C"/>
    <property type="match status" value="1"/>
</dbReference>
<feature type="compositionally biased region" description="Pro residues" evidence="5">
    <location>
        <begin position="388"/>
        <end position="405"/>
    </location>
</feature>
<dbReference type="Proteomes" id="UP001604335">
    <property type="component" value="Unassembled WGS sequence"/>
</dbReference>
<evidence type="ECO:0000313" key="8">
    <source>
        <dbReference type="Proteomes" id="UP001604335"/>
    </source>
</evidence>
<name>A0ABW7CDU8_9CYAN</name>
<dbReference type="RefSeq" id="WP_393013220.1">
    <property type="nucleotide sequence ID" value="NZ_JAZAQF010000060.1"/>
</dbReference>
<dbReference type="InterPro" id="IPR013858">
    <property type="entry name" value="Peptidase_M10B_C"/>
</dbReference>
<evidence type="ECO:0000256" key="1">
    <source>
        <dbReference type="ARBA" id="ARBA00001913"/>
    </source>
</evidence>
<keyword evidence="3" id="KW-0964">Secreted</keyword>
<dbReference type="PRINTS" id="PR00313">
    <property type="entry name" value="CABNDNGRPT"/>
</dbReference>
<dbReference type="PANTHER" id="PTHR38340">
    <property type="entry name" value="S-LAYER PROTEIN"/>
    <property type="match status" value="1"/>
</dbReference>
<dbReference type="Pfam" id="PF00353">
    <property type="entry name" value="HemolysinCabind"/>
    <property type="match status" value="2"/>
</dbReference>
<evidence type="ECO:0000256" key="3">
    <source>
        <dbReference type="ARBA" id="ARBA00022525"/>
    </source>
</evidence>
<keyword evidence="4" id="KW-0677">Repeat</keyword>
<feature type="domain" description="Peptidase M10 serralysin C-terminal" evidence="6">
    <location>
        <begin position="16"/>
        <end position="181"/>
    </location>
</feature>
<protein>
    <recommendedName>
        <fullName evidence="6">Peptidase M10 serralysin C-terminal domain-containing protein</fullName>
    </recommendedName>
</protein>
<dbReference type="InterPro" id="IPR050557">
    <property type="entry name" value="RTX_toxin/Mannuronan_C5-epim"/>
</dbReference>
<evidence type="ECO:0000256" key="2">
    <source>
        <dbReference type="ARBA" id="ARBA00004613"/>
    </source>
</evidence>